<dbReference type="AlphaFoldDB" id="A0A8S0V8Y9"/>
<feature type="region of interest" description="Disordered" evidence="1">
    <location>
        <begin position="33"/>
        <end position="57"/>
    </location>
</feature>
<keyword evidence="2" id="KW-0346">Stress response</keyword>
<evidence type="ECO:0000256" key="1">
    <source>
        <dbReference type="SAM" id="MobiDB-lite"/>
    </source>
</evidence>
<keyword evidence="3" id="KW-1185">Reference proteome</keyword>
<dbReference type="Gramene" id="OE9A114829T1">
    <property type="protein sequence ID" value="OE9A114829C1"/>
    <property type="gene ID" value="OE9A114829"/>
</dbReference>
<organism evidence="2 3">
    <name type="scientific">Olea europaea subsp. europaea</name>
    <dbReference type="NCBI Taxonomy" id="158383"/>
    <lineage>
        <taxon>Eukaryota</taxon>
        <taxon>Viridiplantae</taxon>
        <taxon>Streptophyta</taxon>
        <taxon>Embryophyta</taxon>
        <taxon>Tracheophyta</taxon>
        <taxon>Spermatophyta</taxon>
        <taxon>Magnoliopsida</taxon>
        <taxon>eudicotyledons</taxon>
        <taxon>Gunneridae</taxon>
        <taxon>Pentapetalae</taxon>
        <taxon>asterids</taxon>
        <taxon>lamiids</taxon>
        <taxon>Lamiales</taxon>
        <taxon>Oleaceae</taxon>
        <taxon>Oleeae</taxon>
        <taxon>Olea</taxon>
    </lineage>
</organism>
<evidence type="ECO:0000313" key="2">
    <source>
        <dbReference type="EMBL" id="CAA3026650.1"/>
    </source>
</evidence>
<reference evidence="2 3" key="1">
    <citation type="submission" date="2019-12" db="EMBL/GenBank/DDBJ databases">
        <authorList>
            <person name="Alioto T."/>
            <person name="Alioto T."/>
            <person name="Gomez Garrido J."/>
        </authorList>
    </citation>
    <scope>NUCLEOTIDE SEQUENCE [LARGE SCALE GENOMIC DNA]</scope>
</reference>
<protein>
    <submittedName>
        <fullName evidence="2">Heat shock 70 kDa 15-like</fullName>
    </submittedName>
</protein>
<dbReference type="Proteomes" id="UP000594638">
    <property type="component" value="Unassembled WGS sequence"/>
</dbReference>
<gene>
    <name evidence="2" type="ORF">OLEA9_A114829</name>
</gene>
<comment type="caution">
    <text evidence="2">The sequence shown here is derived from an EMBL/GenBank/DDBJ whole genome shotgun (WGS) entry which is preliminary data.</text>
</comment>
<sequence length="146" mass="16063">MAPKLKIKVRLNLHGIASVESVTMLEEEEVQVPVVKESAKEPTKMETDETSADSVPSITNEIDENMQDAKIDAGTENGTPEPGDKRIQMETELKVGWSGFGLGKKEMEAIAWLIDVLSPQCVSSLYMFDLKIQQDQAANSSRPLPC</sequence>
<proteinExistence type="predicted"/>
<dbReference type="EMBL" id="CACTIH010009170">
    <property type="protein sequence ID" value="CAA3026650.1"/>
    <property type="molecule type" value="Genomic_DNA"/>
</dbReference>
<dbReference type="InterPro" id="IPR029047">
    <property type="entry name" value="HSP70_peptide-bd_sf"/>
</dbReference>
<dbReference type="OrthoDB" id="1994441at2759"/>
<accession>A0A8S0V8Y9</accession>
<feature type="compositionally biased region" description="Basic and acidic residues" evidence="1">
    <location>
        <begin position="37"/>
        <end position="47"/>
    </location>
</feature>
<name>A0A8S0V8Y9_OLEEU</name>
<evidence type="ECO:0000313" key="3">
    <source>
        <dbReference type="Proteomes" id="UP000594638"/>
    </source>
</evidence>
<dbReference type="Gene3D" id="2.60.34.10">
    <property type="entry name" value="Substrate Binding Domain Of DNAk, Chain A, domain 1"/>
    <property type="match status" value="1"/>
</dbReference>